<evidence type="ECO:0000256" key="1">
    <source>
        <dbReference type="SAM" id="Phobius"/>
    </source>
</evidence>
<sequence>MQLLYYQAPMSCGMLLCVVPFFEPVFGEGGIFGPWTPSAVFMVLLSGVVAFMVNLSIYWIIGNTSPVTLTCAVTKFEPNSSKKTKVIGQFYFENHLKSLIYLQPAEHQNILHLLSVALHRTYKLDLDGFPNSVGKNHLPMILRFEDGTP</sequence>
<reference evidence="2 3" key="1">
    <citation type="journal article" date="2022" name="Gigascience">
        <title>A chromosome-level genome assembly and annotation of the desert horned lizard, Phrynosoma platyrhinos, provides insight into chromosomal rearrangements among reptiles.</title>
        <authorList>
            <person name="Koochekian N."/>
            <person name="Ascanio A."/>
            <person name="Farleigh K."/>
            <person name="Card D.C."/>
            <person name="Schield D.R."/>
            <person name="Castoe T.A."/>
            <person name="Jezkova T."/>
        </authorList>
    </citation>
    <scope>NUCLEOTIDE SEQUENCE [LARGE SCALE GENOMIC DNA]</scope>
    <source>
        <strain evidence="2">NK-2021</strain>
    </source>
</reference>
<keyword evidence="1" id="KW-0812">Transmembrane</keyword>
<feature type="transmembrane region" description="Helical" evidence="1">
    <location>
        <begin position="39"/>
        <end position="61"/>
    </location>
</feature>
<name>A0ABQ7SH19_PHRPL</name>
<dbReference type="Proteomes" id="UP000826234">
    <property type="component" value="Unassembled WGS sequence"/>
</dbReference>
<protein>
    <submittedName>
        <fullName evidence="2">Uncharacterized protein</fullName>
    </submittedName>
</protein>
<evidence type="ECO:0000313" key="2">
    <source>
        <dbReference type="EMBL" id="KAH0616666.1"/>
    </source>
</evidence>
<gene>
    <name evidence="2" type="ORF">JD844_027957</name>
</gene>
<keyword evidence="1" id="KW-1133">Transmembrane helix</keyword>
<keyword evidence="1" id="KW-0472">Membrane</keyword>
<comment type="caution">
    <text evidence="2">The sequence shown here is derived from an EMBL/GenBank/DDBJ whole genome shotgun (WGS) entry which is preliminary data.</text>
</comment>
<proteinExistence type="predicted"/>
<organism evidence="2 3">
    <name type="scientific">Phrynosoma platyrhinos</name>
    <name type="common">Desert horned lizard</name>
    <dbReference type="NCBI Taxonomy" id="52577"/>
    <lineage>
        <taxon>Eukaryota</taxon>
        <taxon>Metazoa</taxon>
        <taxon>Chordata</taxon>
        <taxon>Craniata</taxon>
        <taxon>Vertebrata</taxon>
        <taxon>Euteleostomi</taxon>
        <taxon>Lepidosauria</taxon>
        <taxon>Squamata</taxon>
        <taxon>Bifurcata</taxon>
        <taxon>Unidentata</taxon>
        <taxon>Episquamata</taxon>
        <taxon>Toxicofera</taxon>
        <taxon>Iguania</taxon>
        <taxon>Phrynosomatidae</taxon>
        <taxon>Phrynosomatinae</taxon>
        <taxon>Phrynosoma</taxon>
    </lineage>
</organism>
<feature type="transmembrane region" description="Helical" evidence="1">
    <location>
        <begin position="6"/>
        <end position="27"/>
    </location>
</feature>
<evidence type="ECO:0000313" key="3">
    <source>
        <dbReference type="Proteomes" id="UP000826234"/>
    </source>
</evidence>
<accession>A0ABQ7SH19</accession>
<keyword evidence="3" id="KW-1185">Reference proteome</keyword>
<dbReference type="EMBL" id="JAIPUX010005290">
    <property type="protein sequence ID" value="KAH0616666.1"/>
    <property type="molecule type" value="Genomic_DNA"/>
</dbReference>